<name>X1IQU3_9ZZZZ</name>
<dbReference type="PROSITE" id="PS50125">
    <property type="entry name" value="GUANYLATE_CYCLASE_2"/>
    <property type="match status" value="1"/>
</dbReference>
<reference evidence="2" key="1">
    <citation type="journal article" date="2014" name="Front. Microbiol.">
        <title>High frequency of phylogenetically diverse reductive dehalogenase-homologous genes in deep subseafloor sedimentary metagenomes.</title>
        <authorList>
            <person name="Kawai M."/>
            <person name="Futagami T."/>
            <person name="Toyoda A."/>
            <person name="Takaki Y."/>
            <person name="Nishi S."/>
            <person name="Hori S."/>
            <person name="Arai W."/>
            <person name="Tsubouchi T."/>
            <person name="Morono Y."/>
            <person name="Uchiyama I."/>
            <person name="Ito T."/>
            <person name="Fujiyama A."/>
            <person name="Inagaki F."/>
            <person name="Takami H."/>
        </authorList>
    </citation>
    <scope>NUCLEOTIDE SEQUENCE</scope>
    <source>
        <strain evidence="2">Expedition CK06-06</strain>
    </source>
</reference>
<dbReference type="PANTHER" id="PTHR43081">
    <property type="entry name" value="ADENYLATE CYCLASE, TERMINAL-DIFFERENTIATION SPECIFIC-RELATED"/>
    <property type="match status" value="1"/>
</dbReference>
<feature type="non-terminal residue" evidence="2">
    <location>
        <position position="157"/>
    </location>
</feature>
<feature type="domain" description="Guanylate cyclase" evidence="1">
    <location>
        <begin position="38"/>
        <end position="157"/>
    </location>
</feature>
<gene>
    <name evidence="2" type="ORF">S03H2_68590</name>
</gene>
<dbReference type="PANTHER" id="PTHR43081:SF1">
    <property type="entry name" value="ADENYLATE CYCLASE, TERMINAL-DIFFERENTIATION SPECIFIC"/>
    <property type="match status" value="1"/>
</dbReference>
<dbReference type="InterPro" id="IPR050697">
    <property type="entry name" value="Adenylyl/Guanylyl_Cyclase_3/4"/>
</dbReference>
<dbReference type="GO" id="GO:0009190">
    <property type="term" value="P:cyclic nucleotide biosynthetic process"/>
    <property type="evidence" value="ECO:0007669"/>
    <property type="project" value="InterPro"/>
</dbReference>
<dbReference type="AlphaFoldDB" id="X1IQU3"/>
<dbReference type="Gene3D" id="3.30.70.1230">
    <property type="entry name" value="Nucleotide cyclase"/>
    <property type="match status" value="1"/>
</dbReference>
<dbReference type="Pfam" id="PF00211">
    <property type="entry name" value="Guanylate_cyc"/>
    <property type="match status" value="1"/>
</dbReference>
<dbReference type="CDD" id="cd07302">
    <property type="entry name" value="CHD"/>
    <property type="match status" value="1"/>
</dbReference>
<accession>X1IQU3</accession>
<dbReference type="SUPFAM" id="SSF55073">
    <property type="entry name" value="Nucleotide cyclase"/>
    <property type="match status" value="1"/>
</dbReference>
<protein>
    <recommendedName>
        <fullName evidence="1">Guanylate cyclase domain-containing protein</fullName>
    </recommendedName>
</protein>
<sequence>QIEQNNILELFKPYVPKAVTSRILEGKGSLPSERSEATIIFIDIRGFTKLADQLDPEKATEIINNIFEPIVGIIDKYGGSINKFLGDGLIAIFGTPFSHEDDPERAARASLEIMKSIEENGKIKIGKEVQSLKARIGINTGLCVSGEIGSDSRKEFT</sequence>
<evidence type="ECO:0000259" key="1">
    <source>
        <dbReference type="PROSITE" id="PS50125"/>
    </source>
</evidence>
<dbReference type="InterPro" id="IPR001054">
    <property type="entry name" value="A/G_cyclase"/>
</dbReference>
<dbReference type="EMBL" id="BARU01045125">
    <property type="protein sequence ID" value="GAH84831.1"/>
    <property type="molecule type" value="Genomic_DNA"/>
</dbReference>
<organism evidence="2">
    <name type="scientific">marine sediment metagenome</name>
    <dbReference type="NCBI Taxonomy" id="412755"/>
    <lineage>
        <taxon>unclassified sequences</taxon>
        <taxon>metagenomes</taxon>
        <taxon>ecological metagenomes</taxon>
    </lineage>
</organism>
<feature type="non-terminal residue" evidence="2">
    <location>
        <position position="1"/>
    </location>
</feature>
<dbReference type="InterPro" id="IPR029787">
    <property type="entry name" value="Nucleotide_cyclase"/>
</dbReference>
<comment type="caution">
    <text evidence="2">The sequence shown here is derived from an EMBL/GenBank/DDBJ whole genome shotgun (WGS) entry which is preliminary data.</text>
</comment>
<dbReference type="SMART" id="SM00044">
    <property type="entry name" value="CYCc"/>
    <property type="match status" value="1"/>
</dbReference>
<evidence type="ECO:0000313" key="2">
    <source>
        <dbReference type="EMBL" id="GAH84831.1"/>
    </source>
</evidence>
<proteinExistence type="predicted"/>
<dbReference type="GO" id="GO:0035556">
    <property type="term" value="P:intracellular signal transduction"/>
    <property type="evidence" value="ECO:0007669"/>
    <property type="project" value="InterPro"/>
</dbReference>